<dbReference type="RefSeq" id="WP_165906473.1">
    <property type="nucleotide sequence ID" value="NZ_CP016605.1"/>
</dbReference>
<feature type="signal peptide" evidence="1">
    <location>
        <begin position="1"/>
        <end position="18"/>
    </location>
</feature>
<evidence type="ECO:0000313" key="2">
    <source>
        <dbReference type="EMBL" id="TCP12839.1"/>
    </source>
</evidence>
<accession>A0A4R2N0D4</accession>
<keyword evidence="3" id="KW-1185">Reference proteome</keyword>
<reference evidence="2 3" key="1">
    <citation type="submission" date="2019-03" db="EMBL/GenBank/DDBJ databases">
        <title>Genomic Encyclopedia of Type Strains, Phase IV (KMG-IV): sequencing the most valuable type-strain genomes for metagenomic binning, comparative biology and taxonomic classification.</title>
        <authorList>
            <person name="Goeker M."/>
        </authorList>
    </citation>
    <scope>NUCLEOTIDE SEQUENCE [LARGE SCALE GENOMIC DNA]</scope>
    <source>
        <strain evidence="2 3">DSM 28231</strain>
    </source>
</reference>
<proteinExistence type="predicted"/>
<dbReference type="AlphaFoldDB" id="A0A4R2N0D4"/>
<evidence type="ECO:0000313" key="3">
    <source>
        <dbReference type="Proteomes" id="UP000294841"/>
    </source>
</evidence>
<dbReference type="SUPFAM" id="SSF141488">
    <property type="entry name" value="YdhA-like"/>
    <property type="match status" value="1"/>
</dbReference>
<dbReference type="InterPro" id="IPR012097">
    <property type="entry name" value="OapB"/>
</dbReference>
<sequence>MFKKIVFVIFCIMLNACSQQMVSNIVQKSDNTLSKVNDVDNYNKKRLQQTAIRYLCKDNKDIKITKIIKNEKTKLKSISLTFNGRTQKLIQNISEVGKTYTNIHWHWYERSNYSVLSTSVGDILAENCIRQE</sequence>
<protein>
    <submittedName>
        <fullName evidence="2">Membrane-bound lysozyme inhibitor of c-type lysozyme MliC</fullName>
    </submittedName>
</protein>
<gene>
    <name evidence="2" type="ORF">EV697_103144</name>
</gene>
<evidence type="ECO:0000256" key="1">
    <source>
        <dbReference type="SAM" id="SignalP"/>
    </source>
</evidence>
<dbReference type="EMBL" id="SLXI01000003">
    <property type="protein sequence ID" value="TCP12839.1"/>
    <property type="molecule type" value="Genomic_DNA"/>
</dbReference>
<dbReference type="Proteomes" id="UP000294841">
    <property type="component" value="Unassembled WGS sequence"/>
</dbReference>
<comment type="caution">
    <text evidence="2">The sequence shown here is derived from an EMBL/GenBank/DDBJ whole genome shotgun (WGS) entry which is preliminary data.</text>
</comment>
<dbReference type="Gene3D" id="2.40.128.200">
    <property type="match status" value="1"/>
</dbReference>
<organism evidence="2 3">
    <name type="scientific">Bisgaardia hudsonensis</name>
    <dbReference type="NCBI Taxonomy" id="109472"/>
    <lineage>
        <taxon>Bacteria</taxon>
        <taxon>Pseudomonadati</taxon>
        <taxon>Pseudomonadota</taxon>
        <taxon>Gammaproteobacteria</taxon>
        <taxon>Pasteurellales</taxon>
        <taxon>Pasteurellaceae</taxon>
        <taxon>Bisgaardia</taxon>
    </lineage>
</organism>
<feature type="chain" id="PRO_5020617785" evidence="1">
    <location>
        <begin position="19"/>
        <end position="132"/>
    </location>
</feature>
<name>A0A4R2N0D4_9PAST</name>
<dbReference type="InterPro" id="IPR036328">
    <property type="entry name" value="MliC_sf"/>
</dbReference>
<dbReference type="PIRSF" id="PIRSF007352">
    <property type="entry name" value="OapB"/>
    <property type="match status" value="1"/>
</dbReference>
<keyword evidence="1" id="KW-0732">Signal</keyword>